<accession>A0AAD6FRD7</accession>
<dbReference type="EMBL" id="JAPTMU010000006">
    <property type="protein sequence ID" value="KAJ4942592.1"/>
    <property type="molecule type" value="Genomic_DNA"/>
</dbReference>
<dbReference type="Proteomes" id="UP001219934">
    <property type="component" value="Unassembled WGS sequence"/>
</dbReference>
<sequence>MRLVRAGVVVEVEMGGGGSYPGRLGEQQYAGGGWLVLLSWACRQLGPWVPRFEFSPLCCPGEVRQIHVSSYTEIAMIQGNDSAAISTLSPRQWGRGTCEVRYCRTIMGVSQSVPGGSPEEAQNTRTRRFRSLFRHATANVWLHQAGALRNPSPAQRRTC</sequence>
<organism evidence="1 2">
    <name type="scientific">Pogonophryne albipinna</name>
    <dbReference type="NCBI Taxonomy" id="1090488"/>
    <lineage>
        <taxon>Eukaryota</taxon>
        <taxon>Metazoa</taxon>
        <taxon>Chordata</taxon>
        <taxon>Craniata</taxon>
        <taxon>Vertebrata</taxon>
        <taxon>Euteleostomi</taxon>
        <taxon>Actinopterygii</taxon>
        <taxon>Neopterygii</taxon>
        <taxon>Teleostei</taxon>
        <taxon>Neoteleostei</taxon>
        <taxon>Acanthomorphata</taxon>
        <taxon>Eupercaria</taxon>
        <taxon>Perciformes</taxon>
        <taxon>Notothenioidei</taxon>
        <taxon>Pogonophryne</taxon>
    </lineage>
</organism>
<proteinExistence type="predicted"/>
<gene>
    <name evidence="1" type="ORF">JOQ06_012446</name>
</gene>
<dbReference type="AlphaFoldDB" id="A0AAD6FRD7"/>
<keyword evidence="2" id="KW-1185">Reference proteome</keyword>
<evidence type="ECO:0000313" key="1">
    <source>
        <dbReference type="EMBL" id="KAJ4942592.1"/>
    </source>
</evidence>
<reference evidence="1" key="1">
    <citation type="submission" date="2022-11" db="EMBL/GenBank/DDBJ databases">
        <title>Chromosome-level genome of Pogonophryne albipinna.</title>
        <authorList>
            <person name="Jo E."/>
        </authorList>
    </citation>
    <scope>NUCLEOTIDE SEQUENCE</scope>
    <source>
        <strain evidence="1">SGF0006</strain>
        <tissue evidence="1">Muscle</tissue>
    </source>
</reference>
<comment type="caution">
    <text evidence="1">The sequence shown here is derived from an EMBL/GenBank/DDBJ whole genome shotgun (WGS) entry which is preliminary data.</text>
</comment>
<evidence type="ECO:0000313" key="2">
    <source>
        <dbReference type="Proteomes" id="UP001219934"/>
    </source>
</evidence>
<name>A0AAD6FRD7_9TELE</name>
<protein>
    <submittedName>
        <fullName evidence="1">Uncharacterized protein</fullName>
    </submittedName>
</protein>